<dbReference type="VEuPathDB" id="FungiDB:An01g09550"/>
<evidence type="ECO:0000313" key="3">
    <source>
        <dbReference type="EMBL" id="GAQ47405.1"/>
    </source>
</evidence>
<comment type="caution">
    <text evidence="3">The sequence shown here is derived from an EMBL/GenBank/DDBJ whole genome shotgun (WGS) entry which is preliminary data.</text>
</comment>
<dbReference type="Pfam" id="PF07992">
    <property type="entry name" value="Pyr_redox_2"/>
    <property type="match status" value="1"/>
</dbReference>
<gene>
    <name evidence="3" type="ORF">ABL_10066</name>
</gene>
<keyword evidence="1" id="KW-0812">Transmembrane</keyword>
<dbReference type="SUPFAM" id="SSF51905">
    <property type="entry name" value="FAD/NAD(P)-binding domain"/>
    <property type="match status" value="2"/>
</dbReference>
<feature type="domain" description="FAD/NAD(P)-binding" evidence="2">
    <location>
        <begin position="128"/>
        <end position="242"/>
    </location>
</feature>
<dbReference type="Gene3D" id="3.50.50.100">
    <property type="match status" value="1"/>
</dbReference>
<evidence type="ECO:0000259" key="2">
    <source>
        <dbReference type="Pfam" id="PF07992"/>
    </source>
</evidence>
<dbReference type="VEuPathDB" id="FungiDB:ATCC64974_15680"/>
<name>A0A117E3N5_ASPNG</name>
<dbReference type="AlphaFoldDB" id="A0A117E3N5"/>
<keyword evidence="1" id="KW-0472">Membrane</keyword>
<dbReference type="PANTHER" id="PTHR43735:SF24">
    <property type="entry name" value="NUCLEOTIDE-DISULPHIDE OXIDOREDUCTASE AMID-LIKE, PUTATIVE (AFU_ORTHOLOGUE AFUA_1G17180)-RELATED"/>
    <property type="match status" value="1"/>
</dbReference>
<organism evidence="3 4">
    <name type="scientific">Aspergillus niger</name>
    <dbReference type="NCBI Taxonomy" id="5061"/>
    <lineage>
        <taxon>Eukaryota</taxon>
        <taxon>Fungi</taxon>
        <taxon>Dikarya</taxon>
        <taxon>Ascomycota</taxon>
        <taxon>Pezizomycotina</taxon>
        <taxon>Eurotiomycetes</taxon>
        <taxon>Eurotiomycetidae</taxon>
        <taxon>Eurotiales</taxon>
        <taxon>Aspergillaceae</taxon>
        <taxon>Aspergillus</taxon>
        <taxon>Aspergillus subgen. Circumdati</taxon>
    </lineage>
</organism>
<dbReference type="OrthoDB" id="202203at2759"/>
<dbReference type="InterPro" id="IPR023753">
    <property type="entry name" value="FAD/NAD-binding_dom"/>
</dbReference>
<dbReference type="EMBL" id="BCMY01000029">
    <property type="protein sequence ID" value="GAQ47405.1"/>
    <property type="molecule type" value="Genomic_DNA"/>
</dbReference>
<evidence type="ECO:0000313" key="4">
    <source>
        <dbReference type="Proteomes" id="UP000068243"/>
    </source>
</evidence>
<dbReference type="PANTHER" id="PTHR43735">
    <property type="entry name" value="APOPTOSIS-INDUCING FACTOR 1"/>
    <property type="match status" value="1"/>
</dbReference>
<dbReference type="GO" id="GO:0050660">
    <property type="term" value="F:flavin adenine dinucleotide binding"/>
    <property type="evidence" value="ECO:0007669"/>
    <property type="project" value="TreeGrafter"/>
</dbReference>
<evidence type="ECO:0000256" key="1">
    <source>
        <dbReference type="SAM" id="Phobius"/>
    </source>
</evidence>
<keyword evidence="1" id="KW-1133">Transmembrane helix</keyword>
<dbReference type="VEuPathDB" id="FungiDB:ASPNIDRAFT2_1182307"/>
<sequence length="250" mass="27233">MQPNVVLVGGSYAGMAAVSALLALKDGQPIPMAPYADFSHLSAAPRIADLRITIIDERDGFFYTVGSPLAYSSPVHSAAMWRLYRGFPTLNRPDVNFVRGTVVRVKPLNQTLVYQIHKGDSRSTEMRAYVDDAGNAARRLVAAKKSGIVIIGDGAVEIEFAGKLKSQYSMTRVTLIHARDHLLSKEPVPVEFKSRVLQLLREQGVNVILQERPIVEDLSDGTSYVKFDNGDRIHAAVVIMAVASISPSSG</sequence>
<reference evidence="4" key="1">
    <citation type="journal article" date="2016" name="Genome Announc.">
        <title>Draft genome sequence of Aspergillus niger strain An76.</title>
        <authorList>
            <person name="Gong W."/>
            <person name="Cheng Z."/>
            <person name="Zhang H."/>
            <person name="Liu L."/>
            <person name="Gao P."/>
            <person name="Wang L."/>
        </authorList>
    </citation>
    <scope>NUCLEOTIDE SEQUENCE [LARGE SCALE GENOMIC DNA]</scope>
    <source>
        <strain evidence="4">An76</strain>
    </source>
</reference>
<feature type="transmembrane region" description="Helical" evidence="1">
    <location>
        <begin position="6"/>
        <end position="24"/>
    </location>
</feature>
<proteinExistence type="predicted"/>
<dbReference type="Gene3D" id="3.50.50.60">
    <property type="entry name" value="FAD/NAD(P)-binding domain"/>
    <property type="match status" value="1"/>
</dbReference>
<dbReference type="GO" id="GO:0004174">
    <property type="term" value="F:electron-transferring-flavoprotein dehydrogenase activity"/>
    <property type="evidence" value="ECO:0007669"/>
    <property type="project" value="TreeGrafter"/>
</dbReference>
<accession>A0A117E3N5</accession>
<dbReference type="InterPro" id="IPR036188">
    <property type="entry name" value="FAD/NAD-bd_sf"/>
</dbReference>
<dbReference type="OMA" id="TWAITRD"/>
<protein>
    <submittedName>
        <fullName evidence="3">Unnamed protein product</fullName>
    </submittedName>
</protein>
<dbReference type="Proteomes" id="UP000068243">
    <property type="component" value="Unassembled WGS sequence"/>
</dbReference>
<dbReference type="VEuPathDB" id="FungiDB:M747DRAFT_297889"/>
<dbReference type="GO" id="GO:0005737">
    <property type="term" value="C:cytoplasm"/>
    <property type="evidence" value="ECO:0007669"/>
    <property type="project" value="TreeGrafter"/>
</dbReference>